<comment type="caution">
    <text evidence="3">The sequence shown here is derived from an EMBL/GenBank/DDBJ whole genome shotgun (WGS) entry which is preliminary data.</text>
</comment>
<dbReference type="PANTHER" id="PTHR42942">
    <property type="entry name" value="6-O-METHYLGUANINE DNA METHYLTRANSFERASE"/>
    <property type="match status" value="1"/>
</dbReference>
<evidence type="ECO:0000256" key="1">
    <source>
        <dbReference type="ARBA" id="ARBA00022763"/>
    </source>
</evidence>
<proteinExistence type="predicted"/>
<dbReference type="GO" id="GO:0006281">
    <property type="term" value="P:DNA repair"/>
    <property type="evidence" value="ECO:0007669"/>
    <property type="project" value="InterPro"/>
</dbReference>
<dbReference type="CDD" id="cd06445">
    <property type="entry name" value="ATase"/>
    <property type="match status" value="1"/>
</dbReference>
<gene>
    <name evidence="3" type="ORF">H0A36_21710</name>
</gene>
<dbReference type="SUPFAM" id="SSF46767">
    <property type="entry name" value="Methylated DNA-protein cysteine methyltransferase, C-terminal domain"/>
    <property type="match status" value="1"/>
</dbReference>
<dbReference type="AlphaFoldDB" id="A0A853IGN3"/>
<feature type="domain" description="Methylated-DNA-[protein]-cysteine S-methyltransferase DNA binding" evidence="2">
    <location>
        <begin position="7"/>
        <end position="86"/>
    </location>
</feature>
<dbReference type="InterPro" id="IPR036217">
    <property type="entry name" value="MethylDNA_cys_MeTrfase_DNAb"/>
</dbReference>
<accession>A0A853IGN3</accession>
<organism evidence="3 4">
    <name type="scientific">Spartinivicinus marinus</name>
    <dbReference type="NCBI Taxonomy" id="2994442"/>
    <lineage>
        <taxon>Bacteria</taxon>
        <taxon>Pseudomonadati</taxon>
        <taxon>Pseudomonadota</taxon>
        <taxon>Gammaproteobacteria</taxon>
        <taxon>Oceanospirillales</taxon>
        <taxon>Zooshikellaceae</taxon>
        <taxon>Spartinivicinus</taxon>
    </lineage>
</organism>
<dbReference type="GO" id="GO:0003824">
    <property type="term" value="F:catalytic activity"/>
    <property type="evidence" value="ECO:0007669"/>
    <property type="project" value="InterPro"/>
</dbReference>
<dbReference type="Proteomes" id="UP000569732">
    <property type="component" value="Unassembled WGS sequence"/>
</dbReference>
<dbReference type="InterPro" id="IPR036388">
    <property type="entry name" value="WH-like_DNA-bd_sf"/>
</dbReference>
<keyword evidence="1" id="KW-0227">DNA damage</keyword>
<dbReference type="Gene3D" id="1.10.10.10">
    <property type="entry name" value="Winged helix-like DNA-binding domain superfamily/Winged helix DNA-binding domain"/>
    <property type="match status" value="1"/>
</dbReference>
<evidence type="ECO:0000259" key="2">
    <source>
        <dbReference type="Pfam" id="PF01035"/>
    </source>
</evidence>
<evidence type="ECO:0000313" key="4">
    <source>
        <dbReference type="Proteomes" id="UP000569732"/>
    </source>
</evidence>
<dbReference type="InterPro" id="IPR052520">
    <property type="entry name" value="ATL_DNA_repair"/>
</dbReference>
<dbReference type="InterPro" id="IPR014048">
    <property type="entry name" value="MethylDNA_cys_MeTrfase_DNA-bd"/>
</dbReference>
<keyword evidence="4" id="KW-1185">Reference proteome</keyword>
<protein>
    <submittedName>
        <fullName evidence="3">MGMT family protein</fullName>
    </submittedName>
</protein>
<dbReference type="RefSeq" id="WP_180570638.1">
    <property type="nucleotide sequence ID" value="NZ_JACCKB010000046.1"/>
</dbReference>
<dbReference type="PANTHER" id="PTHR42942:SF1">
    <property type="entry name" value="ALKYLTRANSFERASE-LIKE PROTEIN 1"/>
    <property type="match status" value="1"/>
</dbReference>
<evidence type="ECO:0000313" key="3">
    <source>
        <dbReference type="EMBL" id="NYZ68637.1"/>
    </source>
</evidence>
<name>A0A853IGN3_9GAMM</name>
<dbReference type="Pfam" id="PF01035">
    <property type="entry name" value="DNA_binding_1"/>
    <property type="match status" value="1"/>
</dbReference>
<reference evidence="3 4" key="1">
    <citation type="submission" date="2020-07" db="EMBL/GenBank/DDBJ databases">
        <title>Endozoicomonas sp. nov., isolated from sediment.</title>
        <authorList>
            <person name="Gu T."/>
        </authorList>
    </citation>
    <scope>NUCLEOTIDE SEQUENCE [LARGE SCALE GENOMIC DNA]</scope>
    <source>
        <strain evidence="3 4">SM1973</strain>
    </source>
</reference>
<sequence>MDPTKNARIWQVVSLIPKGRVATYGQVARMAGLPNHARMVGSVLKQLPHGSGLPWHRVINSKGCLSFPRDSKQFSIQKEKLEAEGIIFDNQKVSLQRFQWQGE</sequence>
<dbReference type="EMBL" id="JACCKB010000046">
    <property type="protein sequence ID" value="NYZ68637.1"/>
    <property type="molecule type" value="Genomic_DNA"/>
</dbReference>